<organism evidence="1 2">
    <name type="scientific">Xenorhabdus beddingii</name>
    <dbReference type="NCBI Taxonomy" id="40578"/>
    <lineage>
        <taxon>Bacteria</taxon>
        <taxon>Pseudomonadati</taxon>
        <taxon>Pseudomonadota</taxon>
        <taxon>Gammaproteobacteria</taxon>
        <taxon>Enterobacterales</taxon>
        <taxon>Morganellaceae</taxon>
        <taxon>Xenorhabdus</taxon>
    </lineage>
</organism>
<sequence length="379" mass="44548">MEKNIIIVYGLLDYRKKYLLDMNETQGTDIYITMDDLFDSSNIIGVNSCRENLTIITNFLMNNGKSGFLREEDKNPFVNDFYQMVRNRFSEGNEAVSKTIKKKIDIDTVKYLLHSISVFFSVHLNQPKQLNQLSLSATLNRRKENISKSGNRKEYKDYRAGFLTKNMEYNKCRHLYSNEILKNKKYDKRSGEGFISQSRYGNHDIFNRNYTSDIFDSFVESDKKGFEKISKYIDYKNEHYKTATNEDKEMFSHCDLIGKCFSRAFIRKLSKKSIDWAEQEASDIKSPIKKIIFYIEDNAPPGSLGIYNMNVENFHHRWRNSNPSDIGNLKNLFPITYSELKYAIELMQRKPNHHIELVSVNKSKKSNKFSYAQKIFNDL</sequence>
<accession>A0A1Y2SIL1</accession>
<proteinExistence type="predicted"/>
<comment type="caution">
    <text evidence="1">The sequence shown here is derived from an EMBL/GenBank/DDBJ whole genome shotgun (WGS) entry which is preliminary data.</text>
</comment>
<gene>
    <name evidence="1" type="ORF">Xbed_03331</name>
</gene>
<protein>
    <submittedName>
        <fullName evidence="1">Uncharacterized protein</fullName>
    </submittedName>
</protein>
<dbReference type="OrthoDB" id="6442063at2"/>
<dbReference type="EMBL" id="MUBK01000035">
    <property type="protein sequence ID" value="OTA17424.1"/>
    <property type="molecule type" value="Genomic_DNA"/>
</dbReference>
<dbReference type="RefSeq" id="WP_086113965.1">
    <property type="nucleotide sequence ID" value="NZ_CAWNHF010000140.1"/>
</dbReference>
<name>A0A1Y2SIL1_9GAMM</name>
<reference evidence="1 2" key="1">
    <citation type="submission" date="2017-01" db="EMBL/GenBank/DDBJ databases">
        <title>Deconstructing symbiosis and pathogenesis requirements using a combined genomic-metabolomic approach.</title>
        <authorList>
            <person name="Tobias N.J."/>
            <person name="Wolff H."/>
            <person name="Djahanschiri B."/>
            <person name="Ebersberger I."/>
            <person name="Bode H.B."/>
        </authorList>
    </citation>
    <scope>NUCLEOTIDE SEQUENCE [LARGE SCALE GENOMIC DNA]</scope>
    <source>
        <strain evidence="1 2">DSM 4764</strain>
    </source>
</reference>
<dbReference type="Proteomes" id="UP000194204">
    <property type="component" value="Unassembled WGS sequence"/>
</dbReference>
<keyword evidence="2" id="KW-1185">Reference proteome</keyword>
<evidence type="ECO:0000313" key="2">
    <source>
        <dbReference type="Proteomes" id="UP000194204"/>
    </source>
</evidence>
<dbReference type="AlphaFoldDB" id="A0A1Y2SIL1"/>
<evidence type="ECO:0000313" key="1">
    <source>
        <dbReference type="EMBL" id="OTA17424.1"/>
    </source>
</evidence>